<evidence type="ECO:0000256" key="1">
    <source>
        <dbReference type="SAM" id="SignalP"/>
    </source>
</evidence>
<organism evidence="2 3">
    <name type="scientific">Stappia sediminis</name>
    <dbReference type="NCBI Taxonomy" id="2692190"/>
    <lineage>
        <taxon>Bacteria</taxon>
        <taxon>Pseudomonadati</taxon>
        <taxon>Pseudomonadota</taxon>
        <taxon>Alphaproteobacteria</taxon>
        <taxon>Hyphomicrobiales</taxon>
        <taxon>Stappiaceae</taxon>
        <taxon>Stappia</taxon>
    </lineage>
</organism>
<dbReference type="Proteomes" id="UP000433101">
    <property type="component" value="Unassembled WGS sequence"/>
</dbReference>
<proteinExistence type="predicted"/>
<dbReference type="Pfam" id="PF11306">
    <property type="entry name" value="DUF3108"/>
    <property type="match status" value="1"/>
</dbReference>
<comment type="caution">
    <text evidence="2">The sequence shown here is derived from an EMBL/GenBank/DDBJ whole genome shotgun (WGS) entry which is preliminary data.</text>
</comment>
<evidence type="ECO:0000313" key="3">
    <source>
        <dbReference type="Proteomes" id="UP000433101"/>
    </source>
</evidence>
<keyword evidence="3" id="KW-1185">Reference proteome</keyword>
<reference evidence="2 3" key="1">
    <citation type="submission" date="2019-12" db="EMBL/GenBank/DDBJ databases">
        <authorList>
            <person name="Li M."/>
        </authorList>
    </citation>
    <scope>NUCLEOTIDE SEQUENCE [LARGE SCALE GENOMIC DNA]</scope>
    <source>
        <strain evidence="2 3">GBMRC 2046</strain>
    </source>
</reference>
<dbReference type="InterPro" id="IPR021457">
    <property type="entry name" value="DUF3108"/>
</dbReference>
<dbReference type="AlphaFoldDB" id="A0A7X3LTY6"/>
<protein>
    <submittedName>
        <fullName evidence="2">DUF3108 domain-containing protein</fullName>
    </submittedName>
</protein>
<dbReference type="EMBL" id="WUMV01000003">
    <property type="protein sequence ID" value="MXN65034.1"/>
    <property type="molecule type" value="Genomic_DNA"/>
</dbReference>
<feature type="signal peptide" evidence="1">
    <location>
        <begin position="1"/>
        <end position="27"/>
    </location>
</feature>
<name>A0A7X3LTY6_9HYPH</name>
<accession>A0A7X3LTY6</accession>
<evidence type="ECO:0000313" key="2">
    <source>
        <dbReference type="EMBL" id="MXN65034.1"/>
    </source>
</evidence>
<dbReference type="RefSeq" id="WP_160775259.1">
    <property type="nucleotide sequence ID" value="NZ_WUMV01000003.1"/>
</dbReference>
<feature type="chain" id="PRO_5030580777" evidence="1">
    <location>
        <begin position="28"/>
        <end position="283"/>
    </location>
</feature>
<gene>
    <name evidence="2" type="ORF">GR183_08960</name>
</gene>
<sequence length="283" mass="30212">MSQFTKPIRSFAAHLVAAAAISAFSLAAVAQGASAQTARLGGVYDVTVAGLKIARGSLSLVVQGNAYSAKAGMEPAGIGTIFSTGKGGAQASGWLGRDNVRPSRYTMASRAADRDFYVDIALGGGRVKSADVTPKLKKSPERIKVTPQHTRKVVDPLSAILMPVPANKGAKNEAVCDRTLPVYDGWTRFDIQLSYKEMREVSGRGYDGPVVVCEARWIPVAGHRPSRIKASGIENRYMEAWLAPLGKSRVFVPYRIQMATATGTLVVEANRIKVYGGKDTAAR</sequence>
<keyword evidence="1" id="KW-0732">Signal</keyword>